<proteinExistence type="inferred from homology"/>
<dbReference type="GO" id="GO:0016757">
    <property type="term" value="F:glycosyltransferase activity"/>
    <property type="evidence" value="ECO:0007669"/>
    <property type="project" value="UniProtKB-KW"/>
</dbReference>
<gene>
    <name evidence="5" type="ORF">BCF44_12071</name>
</gene>
<evidence type="ECO:0000256" key="3">
    <source>
        <dbReference type="ARBA" id="ARBA00022679"/>
    </source>
</evidence>
<feature type="transmembrane region" description="Helical" evidence="4">
    <location>
        <begin position="7"/>
        <end position="25"/>
    </location>
</feature>
<comment type="similarity">
    <text evidence="1">Belongs to the glycosyltransferase 2 family.</text>
</comment>
<dbReference type="OrthoDB" id="9763050at2"/>
<name>A0A3E0GY19_9PSEU</name>
<evidence type="ECO:0000256" key="4">
    <source>
        <dbReference type="SAM" id="Phobius"/>
    </source>
</evidence>
<accession>A0A3E0GY19</accession>
<dbReference type="PANTHER" id="PTHR43630">
    <property type="entry name" value="POLY-BETA-1,6-N-ACETYL-D-GLUCOSAMINE SYNTHASE"/>
    <property type="match status" value="1"/>
</dbReference>
<keyword evidence="3 5" id="KW-0808">Transferase</keyword>
<feature type="transmembrane region" description="Helical" evidence="4">
    <location>
        <begin position="596"/>
        <end position="612"/>
    </location>
</feature>
<dbReference type="RefSeq" id="WP_116180421.1">
    <property type="nucleotide sequence ID" value="NZ_CP144375.1"/>
</dbReference>
<keyword evidence="2" id="KW-0328">Glycosyltransferase</keyword>
<evidence type="ECO:0000256" key="2">
    <source>
        <dbReference type="ARBA" id="ARBA00022676"/>
    </source>
</evidence>
<dbReference type="SUPFAM" id="SSF53448">
    <property type="entry name" value="Nucleotide-diphospho-sugar transferases"/>
    <property type="match status" value="1"/>
</dbReference>
<dbReference type="EMBL" id="QUNO01000020">
    <property type="protein sequence ID" value="REH32999.1"/>
    <property type="molecule type" value="Genomic_DNA"/>
</dbReference>
<dbReference type="InterPro" id="IPR029044">
    <property type="entry name" value="Nucleotide-diphossugar_trans"/>
</dbReference>
<dbReference type="Proteomes" id="UP000256269">
    <property type="component" value="Unassembled WGS sequence"/>
</dbReference>
<dbReference type="Pfam" id="PF13641">
    <property type="entry name" value="Glyco_tranf_2_3"/>
    <property type="match status" value="1"/>
</dbReference>
<dbReference type="Gene3D" id="3.90.550.10">
    <property type="entry name" value="Spore Coat Polysaccharide Biosynthesis Protein SpsA, Chain A"/>
    <property type="match status" value="1"/>
</dbReference>
<dbReference type="AlphaFoldDB" id="A0A3E0GY19"/>
<protein>
    <submittedName>
        <fullName evidence="5">Cellulose synthase/poly-beta-1,6-N-acetylglucosamine synthase-like glycosyltransferase</fullName>
    </submittedName>
</protein>
<dbReference type="CDD" id="cd06423">
    <property type="entry name" value="CESA_like"/>
    <property type="match status" value="1"/>
</dbReference>
<keyword evidence="4" id="KW-0812">Transmembrane</keyword>
<reference evidence="5 6" key="1">
    <citation type="submission" date="2018-08" db="EMBL/GenBank/DDBJ databases">
        <title>Genomic Encyclopedia of Archaeal and Bacterial Type Strains, Phase II (KMG-II): from individual species to whole genera.</title>
        <authorList>
            <person name="Goeker M."/>
        </authorList>
    </citation>
    <scope>NUCLEOTIDE SEQUENCE [LARGE SCALE GENOMIC DNA]</scope>
    <source>
        <strain evidence="5 6">DSM 45791</strain>
    </source>
</reference>
<feature type="transmembrane region" description="Helical" evidence="4">
    <location>
        <begin position="168"/>
        <end position="191"/>
    </location>
</feature>
<feature type="transmembrane region" description="Helical" evidence="4">
    <location>
        <begin position="107"/>
        <end position="126"/>
    </location>
</feature>
<evidence type="ECO:0000313" key="5">
    <source>
        <dbReference type="EMBL" id="REH32999.1"/>
    </source>
</evidence>
<sequence length="661" mass="73146">MIRWTGLLLLALNIGLIAVLVVHALRRRFDDSDRGVGNVVRLPKPHPPSLRRVAAFVLITLGGSATLNGLRSPDLSTSYRWVIGRAVTSVVPMPAVVADYVSHLRPVIPISFLAFTAALALCVHATPLRRLLILLHAPLAIFAAVTADTALAVIGIEFRLPLGPFPLISILMHYFVAYVMAMRLALTTYLLPRPTQVPIRRKGDALDTVITIVSLAAVSAFVAAGAAYVVSLIGDDPVAYTFLLLAIPVYLKFGLYVLLTLLRVVGRRRLPEPGPNPPPVDVIGPAFNEETNIVNWVQSVDRAAVAYGGPVHLILCDDGSTDNTRQLAEEAMARATALQGTVIAGSHTGKATALNLALTRCTADYVVRHDTDCELHPNVLRHSIPWFQSDPRIGLVGAFMLPKFPFHTWVDRMRSLELAAGFGLPRLAYAVVDMQPCVPGNYTAVRREAALEIGGWPEGMLGEDIDFTCGLARIGYRAVYDRRVWAYEDVPESLAQLRLQRRRWSQGSIYNFARFVPFAAGSAGPRFWFAEFFKGARRLVQPMQFAAYLFAIQGAVFQPGLRQNLVHLLAFFVLAKLPMLLVTVCALCYRRMWKSLLWWPLFLGFVMVKRLANVEGLLLLRTRPVRPVWRRARRVVSDADMTWPVLAPRYLVPPAYSNGEA</sequence>
<evidence type="ECO:0000256" key="1">
    <source>
        <dbReference type="ARBA" id="ARBA00006739"/>
    </source>
</evidence>
<dbReference type="PANTHER" id="PTHR43630:SF1">
    <property type="entry name" value="POLY-BETA-1,6-N-ACETYL-D-GLUCOSAMINE SYNTHASE"/>
    <property type="match status" value="1"/>
</dbReference>
<keyword evidence="4" id="KW-0472">Membrane</keyword>
<feature type="transmembrane region" description="Helical" evidence="4">
    <location>
        <begin position="212"/>
        <end position="233"/>
    </location>
</feature>
<feature type="transmembrane region" description="Helical" evidence="4">
    <location>
        <begin position="567"/>
        <end position="589"/>
    </location>
</feature>
<organism evidence="5 6">
    <name type="scientific">Kutzneria buriramensis</name>
    <dbReference type="NCBI Taxonomy" id="1045776"/>
    <lineage>
        <taxon>Bacteria</taxon>
        <taxon>Bacillati</taxon>
        <taxon>Actinomycetota</taxon>
        <taxon>Actinomycetes</taxon>
        <taxon>Pseudonocardiales</taxon>
        <taxon>Pseudonocardiaceae</taxon>
        <taxon>Kutzneria</taxon>
    </lineage>
</organism>
<evidence type="ECO:0000313" key="6">
    <source>
        <dbReference type="Proteomes" id="UP000256269"/>
    </source>
</evidence>
<feature type="transmembrane region" description="Helical" evidence="4">
    <location>
        <begin position="133"/>
        <end position="156"/>
    </location>
</feature>
<feature type="transmembrane region" description="Helical" evidence="4">
    <location>
        <begin position="239"/>
        <end position="262"/>
    </location>
</feature>
<keyword evidence="4" id="KW-1133">Transmembrane helix</keyword>
<keyword evidence="6" id="KW-1185">Reference proteome</keyword>
<comment type="caution">
    <text evidence="5">The sequence shown here is derived from an EMBL/GenBank/DDBJ whole genome shotgun (WGS) entry which is preliminary data.</text>
</comment>